<sequence>MPLTMVLRLEALERDTLAVMSDQGAGTLEPATGELMIPCNRSFVSRRAYYLIVPERKAERQALAAFRQWLVAEAGRSRESVRDAAVVSRGGRC</sequence>
<name>A0ABX1QLI2_9PROT</name>
<evidence type="ECO:0000313" key="1">
    <source>
        <dbReference type="EMBL" id="NMH16170.1"/>
    </source>
</evidence>
<proteinExistence type="predicted"/>
<reference evidence="1 2" key="1">
    <citation type="journal article" date="2020" name="Curr. Microbiol.">
        <title>Tepidiphilus baoligensis sp. nov., a Novel Bacterium of the Family Hydrogenophilaceae Isolated from an Oil Reservoir.</title>
        <authorList>
            <person name="Zhang X."/>
            <person name="Wang G."/>
            <person name="Ma X."/>
            <person name="Yu J."/>
            <person name="You J."/>
            <person name="Xue Y."/>
            <person name="Ma Y."/>
        </authorList>
    </citation>
    <scope>NUCLEOTIDE SEQUENCE [LARGE SCALE GENOMIC DNA]</scope>
    <source>
        <strain evidence="1 2">B18-69</strain>
    </source>
</reference>
<comment type="caution">
    <text evidence="1">The sequence shown here is derived from an EMBL/GenBank/DDBJ whole genome shotgun (WGS) entry which is preliminary data.</text>
</comment>
<dbReference type="Proteomes" id="UP000669605">
    <property type="component" value="Unassembled WGS sequence"/>
</dbReference>
<gene>
    <name evidence="1" type="ORF">GV368_03420</name>
</gene>
<evidence type="ECO:0000313" key="2">
    <source>
        <dbReference type="Proteomes" id="UP000669605"/>
    </source>
</evidence>
<organism evidence="1 2">
    <name type="scientific">Tepidiphilus baoligensis</name>
    <dbReference type="NCBI Taxonomy" id="2698687"/>
    <lineage>
        <taxon>Bacteria</taxon>
        <taxon>Pseudomonadati</taxon>
        <taxon>Pseudomonadota</taxon>
        <taxon>Hydrogenophilia</taxon>
        <taxon>Hydrogenophilales</taxon>
        <taxon>Hydrogenophilaceae</taxon>
        <taxon>Tepidiphilus</taxon>
    </lineage>
</organism>
<keyword evidence="2" id="KW-1185">Reference proteome</keyword>
<dbReference type="RefSeq" id="WP_142803956.1">
    <property type="nucleotide sequence ID" value="NZ_JAAAUB010000003.1"/>
</dbReference>
<accession>A0ABX1QLI2</accession>
<protein>
    <recommendedName>
        <fullName evidence="3">LysR substrate-binding domain-containing protein</fullName>
    </recommendedName>
</protein>
<evidence type="ECO:0008006" key="3">
    <source>
        <dbReference type="Google" id="ProtNLM"/>
    </source>
</evidence>
<dbReference type="EMBL" id="JAAAUB010000003">
    <property type="protein sequence ID" value="NMH16170.1"/>
    <property type="molecule type" value="Genomic_DNA"/>
</dbReference>